<feature type="non-terminal residue" evidence="2">
    <location>
        <position position="1"/>
    </location>
</feature>
<evidence type="ECO:0000256" key="1">
    <source>
        <dbReference type="SAM" id="MobiDB-lite"/>
    </source>
</evidence>
<feature type="region of interest" description="Disordered" evidence="1">
    <location>
        <begin position="26"/>
        <end position="49"/>
    </location>
</feature>
<feature type="non-terminal residue" evidence="2">
    <location>
        <position position="49"/>
    </location>
</feature>
<name>C5LE75_PERM5</name>
<gene>
    <name evidence="2" type="ORF">Pmar_PMAR014422</name>
</gene>
<organism evidence="3">
    <name type="scientific">Perkinsus marinus (strain ATCC 50983 / TXsc)</name>
    <dbReference type="NCBI Taxonomy" id="423536"/>
    <lineage>
        <taxon>Eukaryota</taxon>
        <taxon>Sar</taxon>
        <taxon>Alveolata</taxon>
        <taxon>Perkinsozoa</taxon>
        <taxon>Perkinsea</taxon>
        <taxon>Perkinsida</taxon>
        <taxon>Perkinsidae</taxon>
        <taxon>Perkinsus</taxon>
    </lineage>
</organism>
<reference evidence="2 3" key="1">
    <citation type="submission" date="2008-07" db="EMBL/GenBank/DDBJ databases">
        <authorList>
            <person name="El-Sayed N."/>
            <person name="Caler E."/>
            <person name="Inman J."/>
            <person name="Amedeo P."/>
            <person name="Hass B."/>
            <person name="Wortman J."/>
        </authorList>
    </citation>
    <scope>NUCLEOTIDE SEQUENCE [LARGE SCALE GENOMIC DNA]</scope>
    <source>
        <strain evidence="3">ATCC 50983 / TXsc</strain>
    </source>
</reference>
<dbReference type="InParanoid" id="C5LE75"/>
<accession>C5LE75</accession>
<dbReference type="RefSeq" id="XP_002773151.1">
    <property type="nucleotide sequence ID" value="XM_002773105.1"/>
</dbReference>
<dbReference type="EMBL" id="GG681153">
    <property type="protein sequence ID" value="EER04967.1"/>
    <property type="molecule type" value="Genomic_DNA"/>
</dbReference>
<feature type="compositionally biased region" description="Basic and acidic residues" evidence="1">
    <location>
        <begin position="29"/>
        <end position="39"/>
    </location>
</feature>
<protein>
    <submittedName>
        <fullName evidence="2">Uncharacterized protein</fullName>
    </submittedName>
</protein>
<evidence type="ECO:0000313" key="2">
    <source>
        <dbReference type="EMBL" id="EER04967.1"/>
    </source>
</evidence>
<dbReference type="GeneID" id="9050492"/>
<proteinExistence type="predicted"/>
<sequence>VFTLKGLSSRFTTAYLTLANDLPECGTATEKDSRTERLGDGTLRTTYAQ</sequence>
<keyword evidence="3" id="KW-1185">Reference proteome</keyword>
<dbReference type="Proteomes" id="UP000007800">
    <property type="component" value="Unassembled WGS sequence"/>
</dbReference>
<dbReference type="AlphaFoldDB" id="C5LE75"/>
<evidence type="ECO:0000313" key="3">
    <source>
        <dbReference type="Proteomes" id="UP000007800"/>
    </source>
</evidence>